<sequence length="278" mass="31750">MAQSIIAFDPHSGTSVRALPNNCFQLARFLAKVRLTLWVRDRWLGLWWWLLQPMAMGATYVFMVRYAFPGGARPFHALFIMCALLPWTCFIAATNQAGASFVGNKNLLKSFRFNYLALPLAEVMAATFRFACSFIVLGILMLYYQVAPTLHLLWIPLLLAVQFIFMLGVSNLLAVSQVFIQDTPNAWQVVSRIWFYASPSLYGLDRISERIPADYRYIYNIYILNPFATLFTAYRDVVIYGRQPDLWMLGYVTLLGSVVLAVAMLLVRRLHGVLPMHV</sequence>
<dbReference type="RefSeq" id="WP_145375443.1">
    <property type="nucleotide sequence ID" value="NZ_CP036270.1"/>
</dbReference>
<dbReference type="OrthoDB" id="9786910at2"/>
<feature type="transmembrane region" description="Helical" evidence="4">
    <location>
        <begin position="152"/>
        <end position="180"/>
    </location>
</feature>
<proteinExistence type="inferred from homology"/>
<dbReference type="EMBL" id="CP036276">
    <property type="protein sequence ID" value="QDU43322.1"/>
    <property type="molecule type" value="Genomic_DNA"/>
</dbReference>
<evidence type="ECO:0000256" key="1">
    <source>
        <dbReference type="ARBA" id="ARBA00004429"/>
    </source>
</evidence>
<name>A0A517ZLF6_9PLAN</name>
<evidence type="ECO:0000313" key="6">
    <source>
        <dbReference type="Proteomes" id="UP000319383"/>
    </source>
</evidence>
<accession>A0A517ZLF6</accession>
<evidence type="ECO:0000256" key="3">
    <source>
        <dbReference type="ARBA" id="ARBA00022448"/>
    </source>
</evidence>
<keyword evidence="4" id="KW-0472">Membrane</keyword>
<dbReference type="GO" id="GO:0005886">
    <property type="term" value="C:plasma membrane"/>
    <property type="evidence" value="ECO:0007669"/>
    <property type="project" value="UniProtKB-SubCell"/>
</dbReference>
<feature type="transmembrane region" description="Helical" evidence="4">
    <location>
        <begin position="246"/>
        <end position="267"/>
    </location>
</feature>
<evidence type="ECO:0000256" key="4">
    <source>
        <dbReference type="SAM" id="Phobius"/>
    </source>
</evidence>
<feature type="transmembrane region" description="Helical" evidence="4">
    <location>
        <begin position="113"/>
        <end position="140"/>
    </location>
</feature>
<gene>
    <name evidence="5" type="ORF">Mal52_17940</name>
</gene>
<organism evidence="5 6">
    <name type="scientific">Symmachiella dynata</name>
    <dbReference type="NCBI Taxonomy" id="2527995"/>
    <lineage>
        <taxon>Bacteria</taxon>
        <taxon>Pseudomonadati</taxon>
        <taxon>Planctomycetota</taxon>
        <taxon>Planctomycetia</taxon>
        <taxon>Planctomycetales</taxon>
        <taxon>Planctomycetaceae</taxon>
        <taxon>Symmachiella</taxon>
    </lineage>
</organism>
<evidence type="ECO:0000256" key="2">
    <source>
        <dbReference type="ARBA" id="ARBA00007783"/>
    </source>
</evidence>
<reference evidence="5 6" key="1">
    <citation type="submission" date="2019-02" db="EMBL/GenBank/DDBJ databases">
        <title>Deep-cultivation of Planctomycetes and their phenomic and genomic characterization uncovers novel biology.</title>
        <authorList>
            <person name="Wiegand S."/>
            <person name="Jogler M."/>
            <person name="Boedeker C."/>
            <person name="Pinto D."/>
            <person name="Vollmers J."/>
            <person name="Rivas-Marin E."/>
            <person name="Kohn T."/>
            <person name="Peeters S.H."/>
            <person name="Heuer A."/>
            <person name="Rast P."/>
            <person name="Oberbeckmann S."/>
            <person name="Bunk B."/>
            <person name="Jeske O."/>
            <person name="Meyerdierks A."/>
            <person name="Storesund J.E."/>
            <person name="Kallscheuer N."/>
            <person name="Luecker S."/>
            <person name="Lage O.M."/>
            <person name="Pohl T."/>
            <person name="Merkel B.J."/>
            <person name="Hornburger P."/>
            <person name="Mueller R.-W."/>
            <person name="Bruemmer F."/>
            <person name="Labrenz M."/>
            <person name="Spormann A.M."/>
            <person name="Op den Camp H."/>
            <person name="Overmann J."/>
            <person name="Amann R."/>
            <person name="Jetten M.S.M."/>
            <person name="Mascher T."/>
            <person name="Medema M.H."/>
            <person name="Devos D.P."/>
            <person name="Kaster A.-K."/>
            <person name="Ovreas L."/>
            <person name="Rohde M."/>
            <person name="Galperin M.Y."/>
            <person name="Jogler C."/>
        </authorList>
    </citation>
    <scope>NUCLEOTIDE SEQUENCE [LARGE SCALE GENOMIC DNA]</scope>
    <source>
        <strain evidence="5 6">Mal52</strain>
    </source>
</reference>
<dbReference type="Proteomes" id="UP000319383">
    <property type="component" value="Chromosome"/>
</dbReference>
<evidence type="ECO:0000313" key="5">
    <source>
        <dbReference type="EMBL" id="QDU43322.1"/>
    </source>
</evidence>
<feature type="transmembrane region" description="Helical" evidence="4">
    <location>
        <begin position="75"/>
        <end position="93"/>
    </location>
</feature>
<comment type="similarity">
    <text evidence="2">Belongs to the ABC-2 integral membrane protein family.</text>
</comment>
<keyword evidence="6" id="KW-1185">Reference proteome</keyword>
<dbReference type="KEGG" id="sdyn:Mal52_17940"/>
<dbReference type="AlphaFoldDB" id="A0A517ZLF6"/>
<dbReference type="GO" id="GO:0015920">
    <property type="term" value="P:lipopolysaccharide transport"/>
    <property type="evidence" value="ECO:0007669"/>
    <property type="project" value="TreeGrafter"/>
</dbReference>
<dbReference type="PANTHER" id="PTHR30413">
    <property type="entry name" value="INNER MEMBRANE TRANSPORT PERMEASE"/>
    <property type="match status" value="1"/>
</dbReference>
<keyword evidence="4" id="KW-0812">Transmembrane</keyword>
<keyword evidence="4" id="KW-1133">Transmembrane helix</keyword>
<feature type="transmembrane region" description="Helical" evidence="4">
    <location>
        <begin position="217"/>
        <end position="234"/>
    </location>
</feature>
<protein>
    <submittedName>
        <fullName evidence="5">ABC-2 type transporter</fullName>
    </submittedName>
</protein>
<keyword evidence="3" id="KW-0813">Transport</keyword>
<dbReference type="PANTHER" id="PTHR30413:SF8">
    <property type="entry name" value="TRANSPORT PERMEASE PROTEIN"/>
    <property type="match status" value="1"/>
</dbReference>
<feature type="transmembrane region" description="Helical" evidence="4">
    <location>
        <begin position="46"/>
        <end position="68"/>
    </location>
</feature>
<comment type="subcellular location">
    <subcellularLocation>
        <location evidence="1">Cell inner membrane</location>
        <topology evidence="1">Multi-pass membrane protein</topology>
    </subcellularLocation>
</comment>